<evidence type="ECO:0000259" key="8">
    <source>
        <dbReference type="PROSITE" id="PS51296"/>
    </source>
</evidence>
<comment type="caution">
    <text evidence="9">The sequence shown here is derived from an EMBL/GenBank/DDBJ whole genome shotgun (WGS) entry which is preliminary data.</text>
</comment>
<reference evidence="9 10" key="1">
    <citation type="submission" date="2020-03" db="EMBL/GenBank/DDBJ databases">
        <title>Sequencing the genomes of 1000 actinobacteria strains.</title>
        <authorList>
            <person name="Klenk H.-P."/>
        </authorList>
    </citation>
    <scope>NUCLEOTIDE SEQUENCE [LARGE SCALE GENOMIC DNA]</scope>
    <source>
        <strain evidence="9 10">DSM 44556</strain>
    </source>
</reference>
<evidence type="ECO:0000256" key="6">
    <source>
        <dbReference type="ARBA" id="ARBA00023014"/>
    </source>
</evidence>
<keyword evidence="4" id="KW-0560">Oxidoreductase</keyword>
<evidence type="ECO:0000256" key="5">
    <source>
        <dbReference type="ARBA" id="ARBA00023004"/>
    </source>
</evidence>
<keyword evidence="9" id="KW-0223">Dioxygenase</keyword>
<dbReference type="PROSITE" id="PS51296">
    <property type="entry name" value="RIESKE"/>
    <property type="match status" value="1"/>
</dbReference>
<keyword evidence="6" id="KW-0411">Iron-sulfur</keyword>
<accession>A0A7X5U1T3</accession>
<dbReference type="GO" id="GO:0051213">
    <property type="term" value="F:dioxygenase activity"/>
    <property type="evidence" value="ECO:0007669"/>
    <property type="project" value="UniProtKB-KW"/>
</dbReference>
<evidence type="ECO:0000256" key="4">
    <source>
        <dbReference type="ARBA" id="ARBA00023002"/>
    </source>
</evidence>
<dbReference type="InterPro" id="IPR036922">
    <property type="entry name" value="Rieske_2Fe-2S_sf"/>
</dbReference>
<evidence type="ECO:0000313" key="10">
    <source>
        <dbReference type="Proteomes" id="UP000547444"/>
    </source>
</evidence>
<dbReference type="Pfam" id="PF00848">
    <property type="entry name" value="Ring_hydroxyl_A"/>
    <property type="match status" value="1"/>
</dbReference>
<dbReference type="CDD" id="cd00680">
    <property type="entry name" value="RHO_alpha_C"/>
    <property type="match status" value="1"/>
</dbReference>
<evidence type="ECO:0000256" key="7">
    <source>
        <dbReference type="SAM" id="MobiDB-lite"/>
    </source>
</evidence>
<dbReference type="RefSeq" id="WP_167161398.1">
    <property type="nucleotide sequence ID" value="NZ_JAANOW010000002.1"/>
</dbReference>
<evidence type="ECO:0000256" key="1">
    <source>
        <dbReference type="ARBA" id="ARBA00001962"/>
    </source>
</evidence>
<keyword evidence="5" id="KW-0408">Iron</keyword>
<comment type="cofactor">
    <cofactor evidence="1">
        <name>Fe cation</name>
        <dbReference type="ChEBI" id="CHEBI:24875"/>
    </cofactor>
</comment>
<dbReference type="SUPFAM" id="SSF55961">
    <property type="entry name" value="Bet v1-like"/>
    <property type="match status" value="1"/>
</dbReference>
<evidence type="ECO:0000313" key="9">
    <source>
        <dbReference type="EMBL" id="NIH96814.1"/>
    </source>
</evidence>
<evidence type="ECO:0000256" key="2">
    <source>
        <dbReference type="ARBA" id="ARBA00022714"/>
    </source>
</evidence>
<sequence>MAFFPKPAAGSWTENWPELGTAPVDYTDSVDPEHWKLEQQAIFRKTWLHMGRVELVPKKGRYVTRELPSVGPGVSIIIVNDGDEIRAFYNLCRHRGNKLVWNDYPNEEVSGSCRQFVCKYHAWRYDLKGDLTFVQQESEFFDLDKADYPLKPVRCEVWEGFIFVNFDDDAEPLVDYLGEFGEGLKGYPFHEMTEHYSYRSEINANWKLFIDAFTEFYHAPILHMKQAEKEEAEKLAQFGFEALAYDIKGDHSMVSSWGGMSPPKDLNMVKPIERILHSGLFGPWDRPDIAGILPDELPPAINPGRHKTWGTDSFEFFPNWTLLFWAPGWYLTYNYWPTGVDTHIFEADLYFVPPKNLRERLSQELAAVTFKEYAFQDANTLEATQTQIGTRAVTEFPLCDQEILLRHLHMTAHQYVDRYKASLADDAGSTTTNGKHAKASEATGNTTATTEKESANV</sequence>
<dbReference type="Pfam" id="PF00355">
    <property type="entry name" value="Rieske"/>
    <property type="match status" value="1"/>
</dbReference>
<organism evidence="9 10">
    <name type="scientific">Mycolicibacterium fluoranthenivorans</name>
    <dbReference type="NCBI Taxonomy" id="258505"/>
    <lineage>
        <taxon>Bacteria</taxon>
        <taxon>Bacillati</taxon>
        <taxon>Actinomycetota</taxon>
        <taxon>Actinomycetes</taxon>
        <taxon>Mycobacteriales</taxon>
        <taxon>Mycobacteriaceae</taxon>
        <taxon>Mycolicibacterium</taxon>
    </lineage>
</organism>
<dbReference type="GO" id="GO:0016705">
    <property type="term" value="F:oxidoreductase activity, acting on paired donors, with incorporation or reduction of molecular oxygen"/>
    <property type="evidence" value="ECO:0007669"/>
    <property type="project" value="UniProtKB-ARBA"/>
</dbReference>
<dbReference type="GO" id="GO:0004497">
    <property type="term" value="F:monooxygenase activity"/>
    <property type="evidence" value="ECO:0007669"/>
    <property type="project" value="UniProtKB-ARBA"/>
</dbReference>
<dbReference type="Gene3D" id="2.102.10.10">
    <property type="entry name" value="Rieske [2Fe-2S] iron-sulphur domain"/>
    <property type="match status" value="1"/>
</dbReference>
<dbReference type="GO" id="GO:0051537">
    <property type="term" value="F:2 iron, 2 sulfur cluster binding"/>
    <property type="evidence" value="ECO:0007669"/>
    <property type="project" value="UniProtKB-KW"/>
</dbReference>
<feature type="domain" description="Rieske" evidence="8">
    <location>
        <begin position="47"/>
        <end position="164"/>
    </location>
</feature>
<dbReference type="GO" id="GO:0005506">
    <property type="term" value="F:iron ion binding"/>
    <property type="evidence" value="ECO:0007669"/>
    <property type="project" value="InterPro"/>
</dbReference>
<keyword evidence="10" id="KW-1185">Reference proteome</keyword>
<gene>
    <name evidence="9" type="ORF">FHU31_003804</name>
</gene>
<name>A0A7X5U1T3_9MYCO</name>
<dbReference type="Proteomes" id="UP000547444">
    <property type="component" value="Unassembled WGS sequence"/>
</dbReference>
<protein>
    <submittedName>
        <fullName evidence="9">Phenylpropionate dioxygenase-like ring-hydroxylating dioxygenase large terminal subunit</fullName>
    </submittedName>
</protein>
<feature type="region of interest" description="Disordered" evidence="7">
    <location>
        <begin position="427"/>
        <end position="457"/>
    </location>
</feature>
<dbReference type="PANTHER" id="PTHR43756:SF5">
    <property type="entry name" value="CHOLINE MONOOXYGENASE, CHLOROPLASTIC"/>
    <property type="match status" value="1"/>
</dbReference>
<dbReference type="CDD" id="cd03469">
    <property type="entry name" value="Rieske_RO_Alpha_N"/>
    <property type="match status" value="1"/>
</dbReference>
<dbReference type="InterPro" id="IPR017941">
    <property type="entry name" value="Rieske_2Fe-2S"/>
</dbReference>
<dbReference type="InterPro" id="IPR015879">
    <property type="entry name" value="Ring_hydroxy_dOase_asu_C_dom"/>
</dbReference>
<evidence type="ECO:0000256" key="3">
    <source>
        <dbReference type="ARBA" id="ARBA00022723"/>
    </source>
</evidence>
<keyword evidence="3" id="KW-0479">Metal-binding</keyword>
<dbReference type="InterPro" id="IPR001663">
    <property type="entry name" value="Rng_hydr_dOase-A"/>
</dbReference>
<dbReference type="SUPFAM" id="SSF50022">
    <property type="entry name" value="ISP domain"/>
    <property type="match status" value="1"/>
</dbReference>
<dbReference type="PANTHER" id="PTHR43756">
    <property type="entry name" value="CHOLINE MONOOXYGENASE, CHLOROPLASTIC"/>
    <property type="match status" value="1"/>
</dbReference>
<keyword evidence="2" id="KW-0001">2Fe-2S</keyword>
<dbReference type="PRINTS" id="PR00090">
    <property type="entry name" value="RNGDIOXGNASE"/>
</dbReference>
<dbReference type="EMBL" id="JAANOW010000002">
    <property type="protein sequence ID" value="NIH96814.1"/>
    <property type="molecule type" value="Genomic_DNA"/>
</dbReference>
<dbReference type="Gene3D" id="3.90.380.10">
    <property type="entry name" value="Naphthalene 1,2-dioxygenase Alpha Subunit, Chain A, domain 1"/>
    <property type="match status" value="2"/>
</dbReference>
<dbReference type="AlphaFoldDB" id="A0A7X5U1T3"/>
<proteinExistence type="predicted"/>